<sequence>MSFLPKKFAVAAAGAAVLAAVAAAQPAAAATPQMVFYTGAFLTGSKTVADLDTSGQCQNLDPVAWSAHNPSSEKVEVFYKADCAPGLPGIPNDDRRVTMLAGYYESFRLPALSYRVVD</sequence>
<protein>
    <recommendedName>
        <fullName evidence="4">Beta/gamma crystallin</fullName>
    </recommendedName>
</protein>
<dbReference type="EMBL" id="BMRG01000015">
    <property type="protein sequence ID" value="GGP74938.1"/>
    <property type="molecule type" value="Genomic_DNA"/>
</dbReference>
<dbReference type="AlphaFoldDB" id="A0A918ARR6"/>
<name>A0A918ARR6_9PSEU</name>
<feature type="signal peptide" evidence="1">
    <location>
        <begin position="1"/>
        <end position="29"/>
    </location>
</feature>
<dbReference type="Proteomes" id="UP000639606">
    <property type="component" value="Unassembled WGS sequence"/>
</dbReference>
<proteinExistence type="predicted"/>
<evidence type="ECO:0000256" key="1">
    <source>
        <dbReference type="SAM" id="SignalP"/>
    </source>
</evidence>
<evidence type="ECO:0000313" key="3">
    <source>
        <dbReference type="Proteomes" id="UP000639606"/>
    </source>
</evidence>
<organism evidence="2 3">
    <name type="scientific">Saccharothrix coeruleofusca</name>
    <dbReference type="NCBI Taxonomy" id="33919"/>
    <lineage>
        <taxon>Bacteria</taxon>
        <taxon>Bacillati</taxon>
        <taxon>Actinomycetota</taxon>
        <taxon>Actinomycetes</taxon>
        <taxon>Pseudonocardiales</taxon>
        <taxon>Pseudonocardiaceae</taxon>
        <taxon>Saccharothrix</taxon>
    </lineage>
</organism>
<gene>
    <name evidence="2" type="ORF">GCM10010185_55530</name>
</gene>
<dbReference type="RefSeq" id="WP_189226265.1">
    <property type="nucleotide sequence ID" value="NZ_BMRG01000015.1"/>
</dbReference>
<accession>A0A918ARR6</accession>
<feature type="chain" id="PRO_5037087871" description="Beta/gamma crystallin" evidence="1">
    <location>
        <begin position="30"/>
        <end position="118"/>
    </location>
</feature>
<evidence type="ECO:0000313" key="2">
    <source>
        <dbReference type="EMBL" id="GGP74938.1"/>
    </source>
</evidence>
<evidence type="ECO:0008006" key="4">
    <source>
        <dbReference type="Google" id="ProtNLM"/>
    </source>
</evidence>
<reference evidence="2" key="1">
    <citation type="journal article" date="2014" name="Int. J. Syst. Evol. Microbiol.">
        <title>Complete genome sequence of Corynebacterium casei LMG S-19264T (=DSM 44701T), isolated from a smear-ripened cheese.</title>
        <authorList>
            <consortium name="US DOE Joint Genome Institute (JGI-PGF)"/>
            <person name="Walter F."/>
            <person name="Albersmeier A."/>
            <person name="Kalinowski J."/>
            <person name="Ruckert C."/>
        </authorList>
    </citation>
    <scope>NUCLEOTIDE SEQUENCE</scope>
    <source>
        <strain evidence="2">JCM 3313</strain>
    </source>
</reference>
<keyword evidence="3" id="KW-1185">Reference proteome</keyword>
<reference evidence="2" key="2">
    <citation type="submission" date="2020-09" db="EMBL/GenBank/DDBJ databases">
        <authorList>
            <person name="Sun Q."/>
            <person name="Ohkuma M."/>
        </authorList>
    </citation>
    <scope>NUCLEOTIDE SEQUENCE</scope>
    <source>
        <strain evidence="2">JCM 3313</strain>
    </source>
</reference>
<keyword evidence="1" id="KW-0732">Signal</keyword>
<comment type="caution">
    <text evidence="2">The sequence shown here is derived from an EMBL/GenBank/DDBJ whole genome shotgun (WGS) entry which is preliminary data.</text>
</comment>